<evidence type="ECO:0000256" key="1">
    <source>
        <dbReference type="ARBA" id="ARBA00004651"/>
    </source>
</evidence>
<dbReference type="Proteomes" id="UP000251617">
    <property type="component" value="Chromosome"/>
</dbReference>
<dbReference type="Pfam" id="PF01810">
    <property type="entry name" value="LysE"/>
    <property type="match status" value="1"/>
</dbReference>
<evidence type="ECO:0000256" key="4">
    <source>
        <dbReference type="ARBA" id="ARBA00022989"/>
    </source>
</evidence>
<sequence>MANLELFIGALVAVCLVPGADMVLVLHTSSTQGRAYAVATAVGLAIARAVHVTLAALGLAVLLKTVGWAFELVRVVGVVYLIWLGLRIARAPSLVPDINGADMPVARRAYGTAVWRGLLTNISNPKALLFCSVLLPQFIDASVGEVGGQFLLLGVVLVIVGLLFDLFYALIGAALGYWMARNPKVEVVQRWTFASLLIGFGLRLALIGRPQ</sequence>
<evidence type="ECO:0000313" key="7">
    <source>
        <dbReference type="EMBL" id="AXA25539.1"/>
    </source>
</evidence>
<dbReference type="PIRSF" id="PIRSF006324">
    <property type="entry name" value="LeuE"/>
    <property type="match status" value="1"/>
</dbReference>
<feature type="transmembrane region" description="Helical" evidence="6">
    <location>
        <begin position="150"/>
        <end position="179"/>
    </location>
</feature>
<feature type="transmembrane region" description="Helical" evidence="6">
    <location>
        <begin position="68"/>
        <end position="86"/>
    </location>
</feature>
<keyword evidence="5 6" id="KW-0472">Membrane</keyword>
<protein>
    <submittedName>
        <fullName evidence="7">LysE family translocator</fullName>
    </submittedName>
</protein>
<keyword evidence="2" id="KW-1003">Cell membrane</keyword>
<dbReference type="AlphaFoldDB" id="A0AAD0LBD6"/>
<evidence type="ECO:0000313" key="8">
    <source>
        <dbReference type="Proteomes" id="UP000251617"/>
    </source>
</evidence>
<dbReference type="PANTHER" id="PTHR30086:SF20">
    <property type="entry name" value="ARGININE EXPORTER PROTEIN ARGO-RELATED"/>
    <property type="match status" value="1"/>
</dbReference>
<comment type="subcellular location">
    <subcellularLocation>
        <location evidence="1">Cell membrane</location>
        <topology evidence="1">Multi-pass membrane protein</topology>
    </subcellularLocation>
</comment>
<keyword evidence="4 6" id="KW-1133">Transmembrane helix</keyword>
<dbReference type="InterPro" id="IPR001123">
    <property type="entry name" value="LeuE-type"/>
</dbReference>
<dbReference type="PANTHER" id="PTHR30086">
    <property type="entry name" value="ARGININE EXPORTER PROTEIN ARGO"/>
    <property type="match status" value="1"/>
</dbReference>
<feature type="transmembrane region" description="Helical" evidence="6">
    <location>
        <begin position="38"/>
        <end position="62"/>
    </location>
</feature>
<proteinExistence type="predicted"/>
<feature type="transmembrane region" description="Helical" evidence="6">
    <location>
        <begin position="191"/>
        <end position="208"/>
    </location>
</feature>
<name>A0AAD0LBD6_PSEPU</name>
<evidence type="ECO:0000256" key="5">
    <source>
        <dbReference type="ARBA" id="ARBA00023136"/>
    </source>
</evidence>
<dbReference type="GO" id="GO:0005886">
    <property type="term" value="C:plasma membrane"/>
    <property type="evidence" value="ECO:0007669"/>
    <property type="project" value="UniProtKB-SubCell"/>
</dbReference>
<dbReference type="EMBL" id="CP030750">
    <property type="protein sequence ID" value="AXA25539.1"/>
    <property type="molecule type" value="Genomic_DNA"/>
</dbReference>
<evidence type="ECO:0000256" key="3">
    <source>
        <dbReference type="ARBA" id="ARBA00022692"/>
    </source>
</evidence>
<evidence type="ECO:0000256" key="6">
    <source>
        <dbReference type="SAM" id="Phobius"/>
    </source>
</evidence>
<keyword evidence="3 6" id="KW-0812">Transmembrane</keyword>
<feature type="transmembrane region" description="Helical" evidence="6">
    <location>
        <begin position="6"/>
        <end position="26"/>
    </location>
</feature>
<organism evidence="7 8">
    <name type="scientific">Pseudomonas putida</name>
    <name type="common">Arthrobacter siderocapsulatus</name>
    <dbReference type="NCBI Taxonomy" id="303"/>
    <lineage>
        <taxon>Bacteria</taxon>
        <taxon>Pseudomonadati</taxon>
        <taxon>Pseudomonadota</taxon>
        <taxon>Gammaproteobacteria</taxon>
        <taxon>Pseudomonadales</taxon>
        <taxon>Pseudomonadaceae</taxon>
        <taxon>Pseudomonas</taxon>
    </lineage>
</organism>
<evidence type="ECO:0000256" key="2">
    <source>
        <dbReference type="ARBA" id="ARBA00022475"/>
    </source>
</evidence>
<gene>
    <name evidence="7" type="ORF">C1S65_15955</name>
</gene>
<dbReference type="RefSeq" id="WP_112898555.1">
    <property type="nucleotide sequence ID" value="NZ_CP030750.1"/>
</dbReference>
<accession>A0AAD0LBD6</accession>
<dbReference type="GO" id="GO:0015171">
    <property type="term" value="F:amino acid transmembrane transporter activity"/>
    <property type="evidence" value="ECO:0007669"/>
    <property type="project" value="TreeGrafter"/>
</dbReference>
<reference evidence="7 8" key="1">
    <citation type="submission" date="2018-06" db="EMBL/GenBank/DDBJ databases">
        <title>The genome of Pseudomonas putida NX-1, a lignin degrader.</title>
        <authorList>
            <person name="Xu Z."/>
        </authorList>
    </citation>
    <scope>NUCLEOTIDE SEQUENCE [LARGE SCALE GENOMIC DNA]</scope>
    <source>
        <strain evidence="7 8">NX-1</strain>
    </source>
</reference>